<name>A0A2T7Q0U3_POMCA</name>
<evidence type="ECO:0000256" key="4">
    <source>
        <dbReference type="ARBA" id="ARBA00022989"/>
    </source>
</evidence>
<evidence type="ECO:0000256" key="1">
    <source>
        <dbReference type="ARBA" id="ARBA00004127"/>
    </source>
</evidence>
<dbReference type="Proteomes" id="UP000245119">
    <property type="component" value="Linkage Group LG1"/>
</dbReference>
<organism evidence="13 14">
    <name type="scientific">Pomacea canaliculata</name>
    <name type="common">Golden apple snail</name>
    <dbReference type="NCBI Taxonomy" id="400727"/>
    <lineage>
        <taxon>Eukaryota</taxon>
        <taxon>Metazoa</taxon>
        <taxon>Spiralia</taxon>
        <taxon>Lophotrochozoa</taxon>
        <taxon>Mollusca</taxon>
        <taxon>Gastropoda</taxon>
        <taxon>Caenogastropoda</taxon>
        <taxon>Architaenioglossa</taxon>
        <taxon>Ampullarioidea</taxon>
        <taxon>Ampullariidae</taxon>
        <taxon>Pomacea</taxon>
    </lineage>
</organism>
<dbReference type="PROSITE" id="PS50216">
    <property type="entry name" value="DHHC"/>
    <property type="match status" value="1"/>
</dbReference>
<evidence type="ECO:0000256" key="10">
    <source>
        <dbReference type="RuleBase" id="RU079119"/>
    </source>
</evidence>
<sequence>MAQRKTVCIITGLQYPTALQHYVNRPRSAASECKRQMVNWCDIFRECDIFYVKEGEEQNTFLAALNWLACCAYASIVFILCIVLYLYSDAPFFNTGLLGKIKNGLCQIVQFIFPVFLVKFFKRIVNYIFYTRNHVLQLIFGTLVLAGHAVFVFDILPLLNIFEPNTNHILLPILFCFINLTFYHLSCTADAGRITPNNVEAFVSLYKADGMLYKSGALCRTCKLPKPARSKHCSLCNRCVHRFDHHCIWTNNCVGAGNLRYFLLFLITLIIMCVNGVLMTTHCLMLVVKNFRLMETSYVDTVTGRLHPVTLPILIQHLFMQQPRCVFLVGSLVLLVLMLLAFTGYHVYLVSINQTTNERYKLGNLYVDNNNAGDAGRLLQAWQEHSSFYNRGLLLNLFEVFFPQFPSKKGSSPVPAKEGSQSIQGGRMLNLKAEAVRQKNKRKDR</sequence>
<evidence type="ECO:0000256" key="11">
    <source>
        <dbReference type="SAM" id="MobiDB-lite"/>
    </source>
</evidence>
<evidence type="ECO:0000259" key="12">
    <source>
        <dbReference type="Pfam" id="PF01529"/>
    </source>
</evidence>
<reference evidence="13 14" key="1">
    <citation type="submission" date="2018-04" db="EMBL/GenBank/DDBJ databases">
        <title>The genome of golden apple snail Pomacea canaliculata provides insight into stress tolerance and invasive adaptation.</title>
        <authorList>
            <person name="Liu C."/>
            <person name="Liu B."/>
            <person name="Ren Y."/>
            <person name="Zhang Y."/>
            <person name="Wang H."/>
            <person name="Li S."/>
            <person name="Jiang F."/>
            <person name="Yin L."/>
            <person name="Zhang G."/>
            <person name="Qian W."/>
            <person name="Fan W."/>
        </authorList>
    </citation>
    <scope>NUCLEOTIDE SEQUENCE [LARGE SCALE GENOMIC DNA]</scope>
    <source>
        <strain evidence="13">SZHN2017</strain>
        <tissue evidence="13">Muscle</tissue>
    </source>
</reference>
<comment type="domain">
    <text evidence="10">The DHHC domain is required for palmitoyltransferase activity.</text>
</comment>
<feature type="transmembrane region" description="Helical" evidence="10">
    <location>
        <begin position="261"/>
        <end position="288"/>
    </location>
</feature>
<proteinExistence type="inferred from homology"/>
<comment type="catalytic activity">
    <reaction evidence="9 10">
        <text>L-cysteinyl-[protein] + hexadecanoyl-CoA = S-hexadecanoyl-L-cysteinyl-[protein] + CoA</text>
        <dbReference type="Rhea" id="RHEA:36683"/>
        <dbReference type="Rhea" id="RHEA-COMP:10131"/>
        <dbReference type="Rhea" id="RHEA-COMP:11032"/>
        <dbReference type="ChEBI" id="CHEBI:29950"/>
        <dbReference type="ChEBI" id="CHEBI:57287"/>
        <dbReference type="ChEBI" id="CHEBI:57379"/>
        <dbReference type="ChEBI" id="CHEBI:74151"/>
        <dbReference type="EC" id="2.3.1.225"/>
    </reaction>
</comment>
<dbReference type="PANTHER" id="PTHR22883:SF43">
    <property type="entry name" value="PALMITOYLTRANSFERASE APP"/>
    <property type="match status" value="1"/>
</dbReference>
<feature type="transmembrane region" description="Helical" evidence="10">
    <location>
        <begin position="108"/>
        <end position="129"/>
    </location>
</feature>
<protein>
    <recommendedName>
        <fullName evidence="10">Palmitoyltransferase</fullName>
        <ecNumber evidence="10">2.3.1.225</ecNumber>
    </recommendedName>
</protein>
<evidence type="ECO:0000256" key="5">
    <source>
        <dbReference type="ARBA" id="ARBA00023136"/>
    </source>
</evidence>
<feature type="transmembrane region" description="Helical" evidence="10">
    <location>
        <begin position="168"/>
        <end position="186"/>
    </location>
</feature>
<evidence type="ECO:0000256" key="3">
    <source>
        <dbReference type="ARBA" id="ARBA00022692"/>
    </source>
</evidence>
<comment type="subcellular location">
    <subcellularLocation>
        <location evidence="1">Endomembrane system</location>
        <topology evidence="1">Multi-pass membrane protein</topology>
    </subcellularLocation>
</comment>
<keyword evidence="7" id="KW-0449">Lipoprotein</keyword>
<keyword evidence="14" id="KW-1185">Reference proteome</keyword>
<evidence type="ECO:0000256" key="6">
    <source>
        <dbReference type="ARBA" id="ARBA00023139"/>
    </source>
</evidence>
<dbReference type="PANTHER" id="PTHR22883">
    <property type="entry name" value="ZINC FINGER DHHC DOMAIN CONTAINING PROTEIN"/>
    <property type="match status" value="1"/>
</dbReference>
<keyword evidence="6" id="KW-0564">Palmitate</keyword>
<evidence type="ECO:0000313" key="14">
    <source>
        <dbReference type="Proteomes" id="UP000245119"/>
    </source>
</evidence>
<dbReference type="GO" id="GO:0005783">
    <property type="term" value="C:endoplasmic reticulum"/>
    <property type="evidence" value="ECO:0007669"/>
    <property type="project" value="TreeGrafter"/>
</dbReference>
<evidence type="ECO:0000313" key="13">
    <source>
        <dbReference type="EMBL" id="PVD39295.1"/>
    </source>
</evidence>
<evidence type="ECO:0000256" key="8">
    <source>
        <dbReference type="ARBA" id="ARBA00023315"/>
    </source>
</evidence>
<gene>
    <name evidence="13" type="ORF">C0Q70_01924</name>
</gene>
<feature type="transmembrane region" description="Helical" evidence="10">
    <location>
        <begin position="325"/>
        <end position="348"/>
    </location>
</feature>
<comment type="caution">
    <text evidence="13">The sequence shown here is derived from an EMBL/GenBank/DDBJ whole genome shotgun (WGS) entry which is preliminary data.</text>
</comment>
<feature type="region of interest" description="Disordered" evidence="11">
    <location>
        <begin position="407"/>
        <end position="445"/>
    </location>
</feature>
<dbReference type="InterPro" id="IPR001594">
    <property type="entry name" value="Palmitoyltrfase_DHHC"/>
</dbReference>
<feature type="transmembrane region" description="Helical" evidence="10">
    <location>
        <begin position="135"/>
        <end position="156"/>
    </location>
</feature>
<dbReference type="GO" id="GO:0005794">
    <property type="term" value="C:Golgi apparatus"/>
    <property type="evidence" value="ECO:0007669"/>
    <property type="project" value="TreeGrafter"/>
</dbReference>
<evidence type="ECO:0000256" key="9">
    <source>
        <dbReference type="ARBA" id="ARBA00048048"/>
    </source>
</evidence>
<dbReference type="GO" id="GO:0006612">
    <property type="term" value="P:protein targeting to membrane"/>
    <property type="evidence" value="ECO:0007669"/>
    <property type="project" value="TreeGrafter"/>
</dbReference>
<dbReference type="STRING" id="400727.A0A2T7Q0U3"/>
<keyword evidence="4 10" id="KW-1133">Transmembrane helix</keyword>
<dbReference type="Pfam" id="PF01529">
    <property type="entry name" value="DHHC"/>
    <property type="match status" value="1"/>
</dbReference>
<dbReference type="InterPro" id="IPR039859">
    <property type="entry name" value="PFA4/ZDH16/20/ERF2-like"/>
</dbReference>
<dbReference type="EC" id="2.3.1.225" evidence="10"/>
<keyword evidence="5 10" id="KW-0472">Membrane</keyword>
<dbReference type="AlphaFoldDB" id="A0A2T7Q0U3"/>
<dbReference type="GO" id="GO:0019706">
    <property type="term" value="F:protein-cysteine S-palmitoyltransferase activity"/>
    <property type="evidence" value="ECO:0007669"/>
    <property type="project" value="UniProtKB-EC"/>
</dbReference>
<keyword evidence="8 10" id="KW-0012">Acyltransferase</keyword>
<dbReference type="OrthoDB" id="331948at2759"/>
<evidence type="ECO:0000256" key="2">
    <source>
        <dbReference type="ARBA" id="ARBA00022679"/>
    </source>
</evidence>
<keyword evidence="2 10" id="KW-0808">Transferase</keyword>
<accession>A0A2T7Q0U3</accession>
<feature type="transmembrane region" description="Helical" evidence="10">
    <location>
        <begin position="64"/>
        <end position="87"/>
    </location>
</feature>
<feature type="domain" description="Palmitoyltransferase DHHC" evidence="12">
    <location>
        <begin position="217"/>
        <end position="361"/>
    </location>
</feature>
<comment type="similarity">
    <text evidence="10">Belongs to the DHHC palmitoyltransferase family.</text>
</comment>
<dbReference type="EMBL" id="PZQS01000001">
    <property type="protein sequence ID" value="PVD39295.1"/>
    <property type="molecule type" value="Genomic_DNA"/>
</dbReference>
<evidence type="ECO:0000256" key="7">
    <source>
        <dbReference type="ARBA" id="ARBA00023288"/>
    </source>
</evidence>
<keyword evidence="3 10" id="KW-0812">Transmembrane</keyword>